<accession>A0A7W4IBG0</accession>
<feature type="domain" description="Tautomerase cis-CaaD-like" evidence="1">
    <location>
        <begin position="1"/>
        <end position="134"/>
    </location>
</feature>
<dbReference type="Proteomes" id="UP000589085">
    <property type="component" value="Unassembled WGS sequence"/>
</dbReference>
<evidence type="ECO:0000313" key="3">
    <source>
        <dbReference type="Proteomes" id="UP000589085"/>
    </source>
</evidence>
<proteinExistence type="predicted"/>
<dbReference type="InterPro" id="IPR014347">
    <property type="entry name" value="Tautomerase/MIF_sf"/>
</dbReference>
<organism evidence="2 3">
    <name type="scientific">Gluconacetobacter sacchari</name>
    <dbReference type="NCBI Taxonomy" id="92759"/>
    <lineage>
        <taxon>Bacteria</taxon>
        <taxon>Pseudomonadati</taxon>
        <taxon>Pseudomonadota</taxon>
        <taxon>Alphaproteobacteria</taxon>
        <taxon>Acetobacterales</taxon>
        <taxon>Acetobacteraceae</taxon>
        <taxon>Gluconacetobacter</taxon>
    </lineage>
</organism>
<name>A0A7W4IBG0_9PROT</name>
<dbReference type="Gene3D" id="3.30.429.10">
    <property type="entry name" value="Macrophage Migration Inhibitory Factor"/>
    <property type="match status" value="1"/>
</dbReference>
<protein>
    <submittedName>
        <fullName evidence="2">4-oxalocrotonate tautomerase</fullName>
    </submittedName>
</protein>
<dbReference type="InterPro" id="IPR028116">
    <property type="entry name" value="Cis-CaaD-like"/>
</dbReference>
<dbReference type="EMBL" id="JABEQJ010000006">
    <property type="protein sequence ID" value="MBB2159783.1"/>
    <property type="molecule type" value="Genomic_DNA"/>
</dbReference>
<sequence length="139" mass="15852">MPMWQIYHPEAAFSESDKEELAGKITAIYESFLPRFYVNVFFHSIPKDGLFIGGVVANDFVRVTIDHIARSIDDPGRQQAFLRGCARVLEPYVAGRGYRWELHVDDTPFDLWMINGLKPPHPGTPAELKWRSENGPSAY</sequence>
<reference evidence="2 3" key="1">
    <citation type="submission" date="2020-04" db="EMBL/GenBank/DDBJ databases">
        <title>Description of novel Gluconacetobacter.</title>
        <authorList>
            <person name="Sombolestani A."/>
        </authorList>
    </citation>
    <scope>NUCLEOTIDE SEQUENCE [LARGE SCALE GENOMIC DNA]</scope>
    <source>
        <strain evidence="2 3">LMG 19747</strain>
    </source>
</reference>
<dbReference type="AlphaFoldDB" id="A0A7W4IBG0"/>
<dbReference type="Pfam" id="PF14832">
    <property type="entry name" value="Tautomerase_3"/>
    <property type="match status" value="1"/>
</dbReference>
<comment type="caution">
    <text evidence="2">The sequence shown here is derived from an EMBL/GenBank/DDBJ whole genome shotgun (WGS) entry which is preliminary data.</text>
</comment>
<evidence type="ECO:0000313" key="2">
    <source>
        <dbReference type="EMBL" id="MBB2159783.1"/>
    </source>
</evidence>
<evidence type="ECO:0000259" key="1">
    <source>
        <dbReference type="Pfam" id="PF14832"/>
    </source>
</evidence>
<gene>
    <name evidence="2" type="ORF">HLH48_06285</name>
</gene>
<dbReference type="RefSeq" id="WP_182996648.1">
    <property type="nucleotide sequence ID" value="NZ_JABEQJ010000006.1"/>
</dbReference>